<name>A0ABM6RMZ1_9FIRM</name>
<reference evidence="1 2" key="1">
    <citation type="journal article" date="2019" name="Sci. Rep.">
        <title>Sulfobacillus thermotolerans: new insights into resistance and metabolic capacities of acidophilic chemolithotrophs.</title>
        <authorList>
            <person name="Panyushkina A.E."/>
            <person name="Babenko V.V."/>
            <person name="Nikitina A.S."/>
            <person name="Selezneva O.V."/>
            <person name="Tsaplina I.A."/>
            <person name="Letarova M.A."/>
            <person name="Kostryukova E.S."/>
            <person name="Letarov A.V."/>
        </authorList>
    </citation>
    <scope>NUCLEOTIDE SEQUENCE [LARGE SCALE GENOMIC DNA]</scope>
    <source>
        <strain evidence="1 2">Kr1</strain>
    </source>
</reference>
<sequence length="101" mass="10436">MATLPDGSSHDTILKAVDFALKPFVGTTVTLSGWKTSPAGGVLSAIYAGGLMIQGPAYRVWINTTDLWMGLVRLAGDAGAALDAAFALVRQGEAPWEAVCG</sequence>
<evidence type="ECO:0000313" key="2">
    <source>
        <dbReference type="Proteomes" id="UP000325292"/>
    </source>
</evidence>
<gene>
    <name evidence="1" type="ORF">BXT84_00925</name>
</gene>
<dbReference type="EMBL" id="CP019454">
    <property type="protein sequence ID" value="AUW92696.1"/>
    <property type="molecule type" value="Genomic_DNA"/>
</dbReference>
<protein>
    <submittedName>
        <fullName evidence="1">Uncharacterized protein</fullName>
    </submittedName>
</protein>
<dbReference type="Proteomes" id="UP000325292">
    <property type="component" value="Chromosome"/>
</dbReference>
<keyword evidence="2" id="KW-1185">Reference proteome</keyword>
<accession>A0ABM6RMZ1</accession>
<organism evidence="1 2">
    <name type="scientific">Sulfobacillus thermotolerans</name>
    <dbReference type="NCBI Taxonomy" id="338644"/>
    <lineage>
        <taxon>Bacteria</taxon>
        <taxon>Bacillati</taxon>
        <taxon>Bacillota</taxon>
        <taxon>Clostridia</taxon>
        <taxon>Eubacteriales</taxon>
        <taxon>Clostridiales Family XVII. Incertae Sedis</taxon>
        <taxon>Sulfobacillus</taxon>
    </lineage>
</organism>
<proteinExistence type="predicted"/>
<evidence type="ECO:0000313" key="1">
    <source>
        <dbReference type="EMBL" id="AUW92696.1"/>
    </source>
</evidence>